<evidence type="ECO:0000313" key="1">
    <source>
        <dbReference type="EMBL" id="TDL74168.1"/>
    </source>
</evidence>
<reference evidence="1 2" key="1">
    <citation type="submission" date="2019-03" db="EMBL/GenBank/DDBJ databases">
        <title>Primorskyibacter sp. SS33 isolated from sediments.</title>
        <authorList>
            <person name="Xunke S."/>
        </authorList>
    </citation>
    <scope>NUCLEOTIDE SEQUENCE [LARGE SCALE GENOMIC DNA]</scope>
    <source>
        <strain evidence="1 2">SS33</strain>
    </source>
</reference>
<dbReference type="OrthoDB" id="116799at2"/>
<name>A0A4R5ZXL3_9RHOB</name>
<gene>
    <name evidence="1" type="ORF">E2L08_16400</name>
</gene>
<sequence length="193" mass="20465">MTPANLAHLHGLYANTDDPWDFRSSPYEAERFAAVERTLPRAHYGMALEIGCGNGELARRIAPRCASYTGIDAVPSALVAARAAVPTGRFVEAFLPCALPEPPGGAGYNLVILSEILYFLDQSAIARIAGDLDRDHPGADVICVTWRGETGHALSGDEAVAAFAAATDRRCRTPHVADGYRIAIFSPLDGAGS</sequence>
<dbReference type="InterPro" id="IPR008715">
    <property type="entry name" value="SAM-MeTfrase_NodS-like"/>
</dbReference>
<dbReference type="AlphaFoldDB" id="A0A4R5ZXL3"/>
<organism evidence="1 2">
    <name type="scientific">Palleronia sediminis</name>
    <dbReference type="NCBI Taxonomy" id="2547833"/>
    <lineage>
        <taxon>Bacteria</taxon>
        <taxon>Pseudomonadati</taxon>
        <taxon>Pseudomonadota</taxon>
        <taxon>Alphaproteobacteria</taxon>
        <taxon>Rhodobacterales</taxon>
        <taxon>Roseobacteraceae</taxon>
        <taxon>Palleronia</taxon>
    </lineage>
</organism>
<dbReference type="GO" id="GO:0009312">
    <property type="term" value="P:oligosaccharide biosynthetic process"/>
    <property type="evidence" value="ECO:0007669"/>
    <property type="project" value="InterPro"/>
</dbReference>
<proteinExistence type="predicted"/>
<keyword evidence="2" id="KW-1185">Reference proteome</keyword>
<dbReference type="RefSeq" id="WP_133398170.1">
    <property type="nucleotide sequence ID" value="NZ_SNAA01000031.1"/>
</dbReference>
<accession>A0A4R5ZXL3</accession>
<dbReference type="EMBL" id="SNAA01000031">
    <property type="protein sequence ID" value="TDL74168.1"/>
    <property type="molecule type" value="Genomic_DNA"/>
</dbReference>
<dbReference type="InterPro" id="IPR029063">
    <property type="entry name" value="SAM-dependent_MTases_sf"/>
</dbReference>
<dbReference type="Gene3D" id="3.40.50.150">
    <property type="entry name" value="Vaccinia Virus protein VP39"/>
    <property type="match status" value="1"/>
</dbReference>
<dbReference type="GO" id="GO:0032259">
    <property type="term" value="P:methylation"/>
    <property type="evidence" value="ECO:0007669"/>
    <property type="project" value="UniProtKB-KW"/>
</dbReference>
<dbReference type="GO" id="GO:0008757">
    <property type="term" value="F:S-adenosylmethionine-dependent methyltransferase activity"/>
    <property type="evidence" value="ECO:0007669"/>
    <property type="project" value="InterPro"/>
</dbReference>
<dbReference type="SUPFAM" id="SSF53335">
    <property type="entry name" value="S-adenosyl-L-methionine-dependent methyltransferases"/>
    <property type="match status" value="1"/>
</dbReference>
<dbReference type="Pfam" id="PF05401">
    <property type="entry name" value="NodS"/>
    <property type="match status" value="1"/>
</dbReference>
<keyword evidence="1" id="KW-0808">Transferase</keyword>
<keyword evidence="1" id="KW-0489">Methyltransferase</keyword>
<protein>
    <submittedName>
        <fullName evidence="1">Methyltransferase domain-containing protein</fullName>
    </submittedName>
</protein>
<evidence type="ECO:0000313" key="2">
    <source>
        <dbReference type="Proteomes" id="UP000295701"/>
    </source>
</evidence>
<comment type="caution">
    <text evidence="1">The sequence shown here is derived from an EMBL/GenBank/DDBJ whole genome shotgun (WGS) entry which is preliminary data.</text>
</comment>
<dbReference type="Proteomes" id="UP000295701">
    <property type="component" value="Unassembled WGS sequence"/>
</dbReference>